<evidence type="ECO:0000313" key="10">
    <source>
        <dbReference type="EMBL" id="MFC3961177.1"/>
    </source>
</evidence>
<dbReference type="RefSeq" id="WP_378610940.1">
    <property type="nucleotide sequence ID" value="NZ_JBHSAX010000004.1"/>
</dbReference>
<dbReference type="PANTHER" id="PTHR30607">
    <property type="entry name" value="POTASSIUM-TRANSPORTING ATPASE A CHAIN"/>
    <property type="match status" value="1"/>
</dbReference>
<feature type="transmembrane region" description="Helical" evidence="9">
    <location>
        <begin position="6"/>
        <end position="25"/>
    </location>
</feature>
<comment type="function">
    <text evidence="9">Part of the high-affinity ATP-driven potassium transport (or Kdp) system, which catalyzes the hydrolysis of ATP coupled with the electrogenic transport of potassium into the cytoplasm. This subunit binds the extracellular potassium ions and delivers the ions to the membrane domain of KdpB through an intramembrane tunnel.</text>
</comment>
<evidence type="ECO:0000256" key="8">
    <source>
        <dbReference type="ARBA" id="ARBA00023136"/>
    </source>
</evidence>
<dbReference type="EMBL" id="JBHSAX010000004">
    <property type="protein sequence ID" value="MFC3961177.1"/>
    <property type="molecule type" value="Genomic_DNA"/>
</dbReference>
<dbReference type="HAMAP" id="MF_00275">
    <property type="entry name" value="KdpA"/>
    <property type="match status" value="1"/>
</dbReference>
<keyword evidence="6 9" id="KW-1133">Transmembrane helix</keyword>
<name>A0ABV8DP36_9NOCA</name>
<feature type="transmembrane region" description="Helical" evidence="9">
    <location>
        <begin position="378"/>
        <end position="397"/>
    </location>
</feature>
<dbReference type="PANTHER" id="PTHR30607:SF2">
    <property type="entry name" value="POTASSIUM-TRANSPORTING ATPASE POTASSIUM-BINDING SUBUNIT"/>
    <property type="match status" value="1"/>
</dbReference>
<keyword evidence="3 9" id="KW-0633">Potassium transport</keyword>
<dbReference type="Proteomes" id="UP001595696">
    <property type="component" value="Unassembled WGS sequence"/>
</dbReference>
<protein>
    <recommendedName>
        <fullName evidence="9">Potassium-transporting ATPase potassium-binding subunit</fullName>
    </recommendedName>
    <alternativeName>
        <fullName evidence="9">ATP phosphohydrolase [potassium-transporting] A chain</fullName>
    </alternativeName>
    <alternativeName>
        <fullName evidence="9">Potassium-binding and translocating subunit A</fullName>
    </alternativeName>
    <alternativeName>
        <fullName evidence="9">Potassium-translocating ATPase A chain</fullName>
    </alternativeName>
</protein>
<evidence type="ECO:0000313" key="11">
    <source>
        <dbReference type="Proteomes" id="UP001595696"/>
    </source>
</evidence>
<dbReference type="InterPro" id="IPR004623">
    <property type="entry name" value="KdpA"/>
</dbReference>
<comment type="subcellular location">
    <subcellularLocation>
        <location evidence="9">Cell membrane</location>
        <topology evidence="9">Multi-pass membrane protein</topology>
    </subcellularLocation>
</comment>
<feature type="transmembrane region" description="Helical" evidence="9">
    <location>
        <begin position="526"/>
        <end position="547"/>
    </location>
</feature>
<keyword evidence="7 9" id="KW-0406">Ion transport</keyword>
<keyword evidence="5 9" id="KW-0630">Potassium</keyword>
<accession>A0ABV8DP36</accession>
<evidence type="ECO:0000256" key="4">
    <source>
        <dbReference type="ARBA" id="ARBA00022692"/>
    </source>
</evidence>
<feature type="transmembrane region" description="Helical" evidence="9">
    <location>
        <begin position="61"/>
        <end position="80"/>
    </location>
</feature>
<feature type="transmembrane region" description="Helical" evidence="9">
    <location>
        <begin position="178"/>
        <end position="196"/>
    </location>
</feature>
<keyword evidence="2 9" id="KW-1003">Cell membrane</keyword>
<comment type="subunit">
    <text evidence="9">The system is composed of three essential subunits: KdpA, KdpB and KdpC.</text>
</comment>
<feature type="transmembrane region" description="Helical" evidence="9">
    <location>
        <begin position="255"/>
        <end position="272"/>
    </location>
</feature>
<keyword evidence="11" id="KW-1185">Reference proteome</keyword>
<gene>
    <name evidence="9 10" type="primary">kdpA</name>
    <name evidence="10" type="ORF">ACFO0B_04160</name>
</gene>
<evidence type="ECO:0000256" key="9">
    <source>
        <dbReference type="HAMAP-Rule" id="MF_00275"/>
    </source>
</evidence>
<keyword evidence="1 9" id="KW-0813">Transport</keyword>
<feature type="transmembrane region" description="Helical" evidence="9">
    <location>
        <begin position="284"/>
        <end position="303"/>
    </location>
</feature>
<evidence type="ECO:0000256" key="2">
    <source>
        <dbReference type="ARBA" id="ARBA00022475"/>
    </source>
</evidence>
<evidence type="ECO:0000256" key="3">
    <source>
        <dbReference type="ARBA" id="ARBA00022538"/>
    </source>
</evidence>
<reference evidence="11" key="1">
    <citation type="journal article" date="2019" name="Int. J. Syst. Evol. Microbiol.">
        <title>The Global Catalogue of Microorganisms (GCM) 10K type strain sequencing project: providing services to taxonomists for standard genome sequencing and annotation.</title>
        <authorList>
            <consortium name="The Broad Institute Genomics Platform"/>
            <consortium name="The Broad Institute Genome Sequencing Center for Infectious Disease"/>
            <person name="Wu L."/>
            <person name="Ma J."/>
        </authorList>
    </citation>
    <scope>NUCLEOTIDE SEQUENCE [LARGE SCALE GENOMIC DNA]</scope>
    <source>
        <strain evidence="11">CGMCC 4.7330</strain>
    </source>
</reference>
<evidence type="ECO:0000256" key="7">
    <source>
        <dbReference type="ARBA" id="ARBA00023065"/>
    </source>
</evidence>
<evidence type="ECO:0000256" key="1">
    <source>
        <dbReference type="ARBA" id="ARBA00022448"/>
    </source>
</evidence>
<comment type="similarity">
    <text evidence="9">Belongs to the KdpA family.</text>
</comment>
<keyword evidence="8 9" id="KW-0472">Membrane</keyword>
<organism evidence="10 11">
    <name type="scientific">Nocardia jiangsuensis</name>
    <dbReference type="NCBI Taxonomy" id="1691563"/>
    <lineage>
        <taxon>Bacteria</taxon>
        <taxon>Bacillati</taxon>
        <taxon>Actinomycetota</taxon>
        <taxon>Actinomycetes</taxon>
        <taxon>Mycobacteriales</taxon>
        <taxon>Nocardiaceae</taxon>
        <taxon>Nocardia</taxon>
    </lineage>
</organism>
<dbReference type="PIRSF" id="PIRSF001294">
    <property type="entry name" value="K_ATPaseA"/>
    <property type="match status" value="1"/>
</dbReference>
<feature type="transmembrane region" description="Helical" evidence="9">
    <location>
        <begin position="483"/>
        <end position="506"/>
    </location>
</feature>
<keyword evidence="4 9" id="KW-0812">Transmembrane</keyword>
<dbReference type="Pfam" id="PF03814">
    <property type="entry name" value="KdpA"/>
    <property type="match status" value="1"/>
</dbReference>
<sequence>MNDTARAVLVVGSLVAALALVHVPLGDHMYRVYTGTEHSRAERLIYRVIGVRPEVEQSWPVYARSVLAFSAVGVLALFAFQQVQRVLPLHLDDPGTELTPALAWNTAVSFVTNTNWQNYAGESTQGHLVQMAGLAVQNFVSAAVGMAVAVALVRGFARTRAGELGNFWVDLVRGIVRVLLPLAFAGAVVLLIGGVVQNFQLHDQVAQTVTGAAQPIPGGPVASQEAIKELGTNGGGFFNANSAHPFENPSAWTDWVEIFLLLVIACSLPRTFGRMVGSPKQGYAILAVQAVLALTGIALTVFFQLRADGTVPTAIGAATEGVEQRFGVVDSAVFAANTTLTSTGAVNSFHDSYTSLGGMMTMIHMQLGEVAPGGVGSGLYGILVLAVITVFVAGLMVGRTPEYLGKKITPREIELAAAYILVTPLVILVGTALAVAMPGQRASMLAAGPHGLSEVLYAFTSAAANNGSAFGGLSGNTEWFNTALGLAMLFGRFLPIVLVLALAGSLAAQGRTPESVGTLPTHRPQFIGMVAGVTVVLVALTFLPALALGPLAEGIGS</sequence>
<feature type="transmembrane region" description="Helical" evidence="9">
    <location>
        <begin position="418"/>
        <end position="437"/>
    </location>
</feature>
<dbReference type="NCBIfam" id="TIGR00680">
    <property type="entry name" value="kdpA"/>
    <property type="match status" value="1"/>
</dbReference>
<evidence type="ECO:0000256" key="5">
    <source>
        <dbReference type="ARBA" id="ARBA00022958"/>
    </source>
</evidence>
<feature type="transmembrane region" description="Helical" evidence="9">
    <location>
        <begin position="139"/>
        <end position="157"/>
    </location>
</feature>
<evidence type="ECO:0000256" key="6">
    <source>
        <dbReference type="ARBA" id="ARBA00022989"/>
    </source>
</evidence>
<comment type="caution">
    <text evidence="10">The sequence shown here is derived from an EMBL/GenBank/DDBJ whole genome shotgun (WGS) entry which is preliminary data.</text>
</comment>
<proteinExistence type="inferred from homology"/>